<dbReference type="EMBL" id="CP116942">
    <property type="protein sequence ID" value="WCO66012.1"/>
    <property type="molecule type" value="Genomic_DNA"/>
</dbReference>
<keyword evidence="3" id="KW-1185">Reference proteome</keyword>
<proteinExistence type="predicted"/>
<keyword evidence="1" id="KW-0472">Membrane</keyword>
<feature type="transmembrane region" description="Helical" evidence="1">
    <location>
        <begin position="122"/>
        <end position="155"/>
    </location>
</feature>
<keyword evidence="1" id="KW-0812">Transmembrane</keyword>
<dbReference type="AlphaFoldDB" id="A0AAE9Y4D6"/>
<dbReference type="RefSeq" id="WP_272735538.1">
    <property type="nucleotide sequence ID" value="NZ_CP116942.1"/>
</dbReference>
<accession>A0AAE9Y4D6</accession>
<feature type="transmembrane region" description="Helical" evidence="1">
    <location>
        <begin position="203"/>
        <end position="222"/>
    </location>
</feature>
<dbReference type="Proteomes" id="UP001216390">
    <property type="component" value="Chromosome"/>
</dbReference>
<protein>
    <recommendedName>
        <fullName evidence="4">Cytochrome c biogenesis protein CcdA</fullName>
    </recommendedName>
</protein>
<evidence type="ECO:0000313" key="3">
    <source>
        <dbReference type="Proteomes" id="UP001216390"/>
    </source>
</evidence>
<dbReference type="KEGG" id="ima:PO878_16040"/>
<name>A0AAE9Y4D6_9ACTN</name>
<sequence>MALVLFALLVAAAAAVRSTWSPCGLSMLSTITPMAERARGHRYGVTATWFVVGAALGGATLGLGAAALAALVAALDPSTSTTLGLAAVAAALAALVDAGTFGRRPPFFRRQVDDAWLSRYRAWVYGGGFGWQIGVGVATYIMTAGVLLTVALAVLTASPATAFAIAVAFGAARGLVVLLGARLRSPAALGALHARLDALEAPVRWGLVALEGGVAAVAALLAWGPVAGVGVAAAVALGVAACVPVLRLRATEPAPSA</sequence>
<evidence type="ECO:0000313" key="2">
    <source>
        <dbReference type="EMBL" id="WCO66012.1"/>
    </source>
</evidence>
<feature type="transmembrane region" description="Helical" evidence="1">
    <location>
        <begin position="162"/>
        <end position="183"/>
    </location>
</feature>
<evidence type="ECO:0008006" key="4">
    <source>
        <dbReference type="Google" id="ProtNLM"/>
    </source>
</evidence>
<organism evidence="2 3">
    <name type="scientific">Iamia majanohamensis</name>
    <dbReference type="NCBI Taxonomy" id="467976"/>
    <lineage>
        <taxon>Bacteria</taxon>
        <taxon>Bacillati</taxon>
        <taxon>Actinomycetota</taxon>
        <taxon>Acidimicrobiia</taxon>
        <taxon>Acidimicrobiales</taxon>
        <taxon>Iamiaceae</taxon>
        <taxon>Iamia</taxon>
    </lineage>
</organism>
<evidence type="ECO:0000256" key="1">
    <source>
        <dbReference type="SAM" id="Phobius"/>
    </source>
</evidence>
<feature type="transmembrane region" description="Helical" evidence="1">
    <location>
        <begin position="82"/>
        <end position="102"/>
    </location>
</feature>
<keyword evidence="1" id="KW-1133">Transmembrane helix</keyword>
<feature type="transmembrane region" description="Helical" evidence="1">
    <location>
        <begin position="49"/>
        <end position="75"/>
    </location>
</feature>
<reference evidence="2" key="1">
    <citation type="submission" date="2023-01" db="EMBL/GenBank/DDBJ databases">
        <title>The diversity of Class Acidimicrobiia in South China Sea sediment environments and the proposal of Iamia marina sp. nov., a novel species of the genus Iamia.</title>
        <authorList>
            <person name="He Y."/>
            <person name="Tian X."/>
        </authorList>
    </citation>
    <scope>NUCLEOTIDE SEQUENCE</scope>
    <source>
        <strain evidence="2">DSM 19957</strain>
    </source>
</reference>
<gene>
    <name evidence="2" type="ORF">PO878_16040</name>
</gene>
<feature type="transmembrane region" description="Helical" evidence="1">
    <location>
        <begin position="229"/>
        <end position="248"/>
    </location>
</feature>